<keyword evidence="17" id="KW-1185">Reference proteome</keyword>
<name>A0A845V5J8_9GAMM</name>
<dbReference type="PROSITE" id="PS00815">
    <property type="entry name" value="AIPM_HOMOCIT_SYNTH_1"/>
    <property type="match status" value="1"/>
</dbReference>
<keyword evidence="6 14" id="KW-0432">Leucine biosynthesis</keyword>
<sequence>MTDKNRTDPVIVFDTTLRDGEQSPGCSMTVPQKLRMARTLADMGVDVIEAGFAAASQQDFDAVREVARAVKGATICSLARCNSGDIKAAADALEPAEKKRVHVFIATSPIHREHKLKMSKAEVLARAVEGVRLARSHVDEVEFSAEDAIRSEPEFLAEVMAAVVAAGATTFNVPDTVGYTTPDEMGRLIAYLRERLPEDSGVVLSAHCHDDLGMAVANSLAAVRAGARQVECTINGIGERAGNCALEEVVMALKTRSDYFGAETGIDTRKLYPASRQLAAIIGGFVPANKAIVGDNAFAHEAGIHQHGMLANRETYEIMRPEDVGISRSTLVLGKHSGRHALADRVSELGFTLSDPEMEQLFGRFKTLADRKRQVFDADIEALIAGEQRDQGGPWSLDRLHISSGMGEGQLPTAGVAMTGPDGETIQEAAVGDGPVDAALKAMARATSTEFELVGMRVRSVSEGEDAQGEAALTARIDGMPLSGRAVDTDIVAACAQAFLDILNRAHRRQNAPASNLPPRVSAAI</sequence>
<dbReference type="FunFam" id="3.20.20.70:FF:000010">
    <property type="entry name" value="2-isopropylmalate synthase"/>
    <property type="match status" value="1"/>
</dbReference>
<evidence type="ECO:0000256" key="7">
    <source>
        <dbReference type="ARBA" id="ARBA00022605"/>
    </source>
</evidence>
<evidence type="ECO:0000256" key="12">
    <source>
        <dbReference type="ARBA" id="ARBA00029993"/>
    </source>
</evidence>
<keyword evidence="16" id="KW-0012">Acyltransferase</keyword>
<evidence type="ECO:0000256" key="14">
    <source>
        <dbReference type="HAMAP-Rule" id="MF_01025"/>
    </source>
</evidence>
<proteinExistence type="inferred from homology"/>
<dbReference type="GO" id="GO:0005737">
    <property type="term" value="C:cytoplasm"/>
    <property type="evidence" value="ECO:0007669"/>
    <property type="project" value="UniProtKB-UniRule"/>
</dbReference>
<gene>
    <name evidence="14" type="primary">leuA</name>
    <name evidence="16" type="ORF">G3I74_05825</name>
</gene>
<dbReference type="GO" id="GO:0003985">
    <property type="term" value="F:acetyl-CoA C-acetyltransferase activity"/>
    <property type="evidence" value="ECO:0007669"/>
    <property type="project" value="UniProtKB-UniRule"/>
</dbReference>
<dbReference type="Pfam" id="PF22617">
    <property type="entry name" value="HCS_D2"/>
    <property type="match status" value="1"/>
</dbReference>
<dbReference type="InterPro" id="IPR000891">
    <property type="entry name" value="PYR_CT"/>
</dbReference>
<keyword evidence="7 14" id="KW-0028">Amino-acid biosynthesis</keyword>
<dbReference type="InterPro" id="IPR013709">
    <property type="entry name" value="2-isopropylmalate_synth_dimer"/>
</dbReference>
<evidence type="ECO:0000256" key="13">
    <source>
        <dbReference type="ARBA" id="ARBA00037629"/>
    </source>
</evidence>
<keyword evidence="9 14" id="KW-0479">Metal-binding</keyword>
<dbReference type="RefSeq" id="WP_164210648.1">
    <property type="nucleotide sequence ID" value="NZ_JAAGSC010000039.1"/>
</dbReference>
<dbReference type="InterPro" id="IPR054691">
    <property type="entry name" value="LeuA/HCS_post-cat"/>
</dbReference>
<dbReference type="Proteomes" id="UP000484885">
    <property type="component" value="Unassembled WGS sequence"/>
</dbReference>
<dbReference type="InterPro" id="IPR002034">
    <property type="entry name" value="AIPM/Hcit_synth_CS"/>
</dbReference>
<dbReference type="NCBIfam" id="TIGR00973">
    <property type="entry name" value="leuA_bact"/>
    <property type="match status" value="1"/>
</dbReference>
<feature type="binding site" evidence="14">
    <location>
        <position position="243"/>
    </location>
    <ligand>
        <name>Mn(2+)</name>
        <dbReference type="ChEBI" id="CHEBI:29035"/>
    </ligand>
</feature>
<keyword evidence="10 14" id="KW-0464">Manganese</keyword>
<dbReference type="CDD" id="cd07940">
    <property type="entry name" value="DRE_TIM_IPMS"/>
    <property type="match status" value="1"/>
</dbReference>
<dbReference type="PANTHER" id="PTHR10277:SF9">
    <property type="entry name" value="2-ISOPROPYLMALATE SYNTHASE 1, CHLOROPLASTIC-RELATED"/>
    <property type="match status" value="1"/>
</dbReference>
<dbReference type="InterPro" id="IPR005671">
    <property type="entry name" value="LeuA_bact_synth"/>
</dbReference>
<dbReference type="EC" id="2.3.3.13" evidence="4 14"/>
<keyword evidence="8 14" id="KW-0808">Transferase</keyword>
<evidence type="ECO:0000256" key="4">
    <source>
        <dbReference type="ARBA" id="ARBA00012973"/>
    </source>
</evidence>
<comment type="pathway">
    <text evidence="2 14">Amino-acid biosynthesis; L-leucine biosynthesis; L-leucine from 3-methyl-2-oxobutanoate: step 1/4.</text>
</comment>
<dbReference type="SUPFAM" id="SSF110921">
    <property type="entry name" value="2-isopropylmalate synthase LeuA, allosteric (dimerisation) domain"/>
    <property type="match status" value="1"/>
</dbReference>
<dbReference type="PROSITE" id="PS50991">
    <property type="entry name" value="PYR_CT"/>
    <property type="match status" value="1"/>
</dbReference>
<evidence type="ECO:0000256" key="2">
    <source>
        <dbReference type="ARBA" id="ARBA00004689"/>
    </source>
</evidence>
<evidence type="ECO:0000313" key="17">
    <source>
        <dbReference type="Proteomes" id="UP000484885"/>
    </source>
</evidence>
<dbReference type="SUPFAM" id="SSF51569">
    <property type="entry name" value="Aldolase"/>
    <property type="match status" value="1"/>
</dbReference>
<organism evidence="16 17">
    <name type="scientific">Wenzhouxiangella limi</name>
    <dbReference type="NCBI Taxonomy" id="2707351"/>
    <lineage>
        <taxon>Bacteria</taxon>
        <taxon>Pseudomonadati</taxon>
        <taxon>Pseudomonadota</taxon>
        <taxon>Gammaproteobacteria</taxon>
        <taxon>Chromatiales</taxon>
        <taxon>Wenzhouxiangellaceae</taxon>
        <taxon>Wenzhouxiangella</taxon>
    </lineage>
</organism>
<comment type="subunit">
    <text evidence="14">Homodimer.</text>
</comment>
<dbReference type="Gene3D" id="1.10.238.260">
    <property type="match status" value="1"/>
</dbReference>
<dbReference type="GO" id="GO:0009098">
    <property type="term" value="P:L-leucine biosynthetic process"/>
    <property type="evidence" value="ECO:0007669"/>
    <property type="project" value="UniProtKB-UniRule"/>
</dbReference>
<evidence type="ECO:0000259" key="15">
    <source>
        <dbReference type="PROSITE" id="PS50991"/>
    </source>
</evidence>
<accession>A0A845V5J8</accession>
<feature type="binding site" evidence="14">
    <location>
        <position position="19"/>
    </location>
    <ligand>
        <name>Mn(2+)</name>
        <dbReference type="ChEBI" id="CHEBI:29035"/>
    </ligand>
</feature>
<comment type="function">
    <text evidence="13 14">Catalyzes the condensation of the acetyl group of acetyl-CoA with 3-methyl-2-oxobutanoate (2-ketoisovalerate) to form 3-carboxy-3-hydroxy-4-methylpentanoate (2-isopropylmalate).</text>
</comment>
<dbReference type="Gene3D" id="3.30.160.270">
    <property type="match status" value="1"/>
</dbReference>
<feature type="binding site" evidence="14">
    <location>
        <position position="207"/>
    </location>
    <ligand>
        <name>Mn(2+)</name>
        <dbReference type="ChEBI" id="CHEBI:29035"/>
    </ligand>
</feature>
<evidence type="ECO:0000256" key="10">
    <source>
        <dbReference type="ARBA" id="ARBA00023211"/>
    </source>
</evidence>
<dbReference type="InterPro" id="IPR013785">
    <property type="entry name" value="Aldolase_TIM"/>
</dbReference>
<dbReference type="Pfam" id="PF08502">
    <property type="entry name" value="LeuA_dimer"/>
    <property type="match status" value="1"/>
</dbReference>
<dbReference type="PROSITE" id="PS00816">
    <property type="entry name" value="AIPM_HOMOCIT_SYNTH_2"/>
    <property type="match status" value="1"/>
</dbReference>
<dbReference type="HAMAP" id="MF_01025">
    <property type="entry name" value="LeuA_type1"/>
    <property type="match status" value="1"/>
</dbReference>
<feature type="region of interest" description="Regulatory domain" evidence="14">
    <location>
        <begin position="396"/>
        <end position="525"/>
    </location>
</feature>
<comment type="catalytic activity">
    <reaction evidence="1 14">
        <text>3-methyl-2-oxobutanoate + acetyl-CoA + H2O = (2S)-2-isopropylmalate + CoA + H(+)</text>
        <dbReference type="Rhea" id="RHEA:21524"/>
        <dbReference type="ChEBI" id="CHEBI:1178"/>
        <dbReference type="ChEBI" id="CHEBI:11851"/>
        <dbReference type="ChEBI" id="CHEBI:15377"/>
        <dbReference type="ChEBI" id="CHEBI:15378"/>
        <dbReference type="ChEBI" id="CHEBI:57287"/>
        <dbReference type="ChEBI" id="CHEBI:57288"/>
        <dbReference type="EC" id="2.3.3.13"/>
    </reaction>
</comment>
<evidence type="ECO:0000256" key="5">
    <source>
        <dbReference type="ARBA" id="ARBA00018198"/>
    </source>
</evidence>
<dbReference type="GO" id="GO:0030145">
    <property type="term" value="F:manganese ion binding"/>
    <property type="evidence" value="ECO:0007669"/>
    <property type="project" value="UniProtKB-UniRule"/>
</dbReference>
<evidence type="ECO:0000256" key="9">
    <source>
        <dbReference type="ARBA" id="ARBA00022723"/>
    </source>
</evidence>
<feature type="binding site" evidence="14">
    <location>
        <position position="209"/>
    </location>
    <ligand>
        <name>Mn(2+)</name>
        <dbReference type="ChEBI" id="CHEBI:29035"/>
    </ligand>
</feature>
<feature type="domain" description="Pyruvate carboxyltransferase" evidence="15">
    <location>
        <begin position="10"/>
        <end position="272"/>
    </location>
</feature>
<dbReference type="NCBIfam" id="NF002086">
    <property type="entry name" value="PRK00915.1-3"/>
    <property type="match status" value="1"/>
</dbReference>
<evidence type="ECO:0000313" key="16">
    <source>
        <dbReference type="EMBL" id="NDY95245.1"/>
    </source>
</evidence>
<comment type="similarity">
    <text evidence="3 14">Belongs to the alpha-IPM synthase/homocitrate synthase family. LeuA type 1 subfamily.</text>
</comment>
<keyword evidence="14" id="KW-0963">Cytoplasm</keyword>
<keyword evidence="11 14" id="KW-0100">Branched-chain amino acid biosynthesis</keyword>
<dbReference type="EMBL" id="JAAGSC010000039">
    <property type="protein sequence ID" value="NDY95245.1"/>
    <property type="molecule type" value="Genomic_DNA"/>
</dbReference>
<evidence type="ECO:0000256" key="11">
    <source>
        <dbReference type="ARBA" id="ARBA00023304"/>
    </source>
</evidence>
<dbReference type="SMART" id="SM00917">
    <property type="entry name" value="LeuA_dimer"/>
    <property type="match status" value="1"/>
</dbReference>
<dbReference type="InterPro" id="IPR050073">
    <property type="entry name" value="2-IPM_HCS-like"/>
</dbReference>
<comment type="caution">
    <text evidence="16">The sequence shown here is derived from an EMBL/GenBank/DDBJ whole genome shotgun (WGS) entry which is preliminary data.</text>
</comment>
<dbReference type="GO" id="GO:0003852">
    <property type="term" value="F:2-isopropylmalate synthase activity"/>
    <property type="evidence" value="ECO:0007669"/>
    <property type="project" value="UniProtKB-UniRule"/>
</dbReference>
<dbReference type="AlphaFoldDB" id="A0A845V5J8"/>
<dbReference type="PANTHER" id="PTHR10277">
    <property type="entry name" value="HOMOCITRATE SYNTHASE-RELATED"/>
    <property type="match status" value="1"/>
</dbReference>
<dbReference type="Pfam" id="PF00682">
    <property type="entry name" value="HMGL-like"/>
    <property type="match status" value="1"/>
</dbReference>
<evidence type="ECO:0000256" key="6">
    <source>
        <dbReference type="ARBA" id="ARBA00022430"/>
    </source>
</evidence>
<dbReference type="FunFam" id="1.10.238.260:FF:000001">
    <property type="entry name" value="2-isopropylmalate synthase"/>
    <property type="match status" value="1"/>
</dbReference>
<evidence type="ECO:0000256" key="8">
    <source>
        <dbReference type="ARBA" id="ARBA00022679"/>
    </source>
</evidence>
<dbReference type="UniPathway" id="UPA00048">
    <property type="reaction ID" value="UER00070"/>
</dbReference>
<comment type="cofactor">
    <cofactor evidence="14">
        <name>Mn(2+)</name>
        <dbReference type="ChEBI" id="CHEBI:29035"/>
    </cofactor>
</comment>
<evidence type="ECO:0000256" key="3">
    <source>
        <dbReference type="ARBA" id="ARBA00009396"/>
    </source>
</evidence>
<dbReference type="Gene3D" id="3.20.20.70">
    <property type="entry name" value="Aldolase class I"/>
    <property type="match status" value="1"/>
</dbReference>
<protein>
    <recommendedName>
        <fullName evidence="5 14">2-isopropylmalate synthase</fullName>
        <ecNumber evidence="4 14">2.3.3.13</ecNumber>
    </recommendedName>
    <alternativeName>
        <fullName evidence="12 14">Alpha-IPM synthase</fullName>
    </alternativeName>
    <alternativeName>
        <fullName evidence="14">Alpha-isopropylmalate synthase</fullName>
    </alternativeName>
</protein>
<dbReference type="InterPro" id="IPR036230">
    <property type="entry name" value="LeuA_allosteric_dom_sf"/>
</dbReference>
<reference evidence="16 17" key="1">
    <citation type="submission" date="2020-02" db="EMBL/GenBank/DDBJ databases">
        <authorList>
            <person name="Zhang X.-Y."/>
        </authorList>
    </citation>
    <scope>NUCLEOTIDE SEQUENCE [LARGE SCALE GENOMIC DNA]</scope>
    <source>
        <strain evidence="16 17">C33</strain>
    </source>
</reference>
<evidence type="ECO:0000256" key="1">
    <source>
        <dbReference type="ARBA" id="ARBA00000064"/>
    </source>
</evidence>